<keyword evidence="10" id="KW-1185">Reference proteome</keyword>
<dbReference type="Gene3D" id="1.10.760.10">
    <property type="entry name" value="Cytochrome c-like domain"/>
    <property type="match status" value="2"/>
</dbReference>
<feature type="domain" description="Cytochrome c" evidence="8">
    <location>
        <begin position="311"/>
        <end position="395"/>
    </location>
</feature>
<dbReference type="GO" id="GO:0009055">
    <property type="term" value="F:electron transfer activity"/>
    <property type="evidence" value="ECO:0007669"/>
    <property type="project" value="InterPro"/>
</dbReference>
<dbReference type="EMBL" id="VWRN01000006">
    <property type="protein sequence ID" value="KAA6133151.1"/>
    <property type="molecule type" value="Genomic_DNA"/>
</dbReference>
<feature type="region of interest" description="Disordered" evidence="7">
    <location>
        <begin position="272"/>
        <end position="298"/>
    </location>
</feature>
<protein>
    <submittedName>
        <fullName evidence="9">C-type cytochrome</fullName>
    </submittedName>
</protein>
<evidence type="ECO:0000256" key="7">
    <source>
        <dbReference type="SAM" id="MobiDB-lite"/>
    </source>
</evidence>
<evidence type="ECO:0000259" key="8">
    <source>
        <dbReference type="PROSITE" id="PS51007"/>
    </source>
</evidence>
<feature type="binding site" description="covalent" evidence="6">
    <location>
        <position position="325"/>
    </location>
    <ligand>
        <name>heme c</name>
        <dbReference type="ChEBI" id="CHEBI:61717"/>
    </ligand>
</feature>
<reference evidence="9 10" key="1">
    <citation type="submission" date="2019-09" db="EMBL/GenBank/DDBJ databases">
        <title>Isolation of a novel species in the genus Cupriavidus from patients with sepsis using whole genome sequencing.</title>
        <authorList>
            <person name="Kweon O.J."/>
            <person name="Lee M.-K."/>
        </authorList>
    </citation>
    <scope>NUCLEOTIDE SEQUENCE [LARGE SCALE GENOMIC DNA]</scope>
    <source>
        <strain evidence="9 10">MKL-01</strain>
    </source>
</reference>
<feature type="binding site" description="covalent" evidence="6">
    <location>
        <position position="329"/>
    </location>
    <ligand>
        <name>heme c</name>
        <dbReference type="ChEBI" id="CHEBI:61717"/>
    </ligand>
</feature>
<evidence type="ECO:0000313" key="9">
    <source>
        <dbReference type="EMBL" id="KAA6133151.1"/>
    </source>
</evidence>
<keyword evidence="4" id="KW-0249">Electron transport</keyword>
<evidence type="ECO:0000256" key="3">
    <source>
        <dbReference type="ARBA" id="ARBA00022723"/>
    </source>
</evidence>
<keyword evidence="1" id="KW-0813">Transport</keyword>
<evidence type="ECO:0000256" key="1">
    <source>
        <dbReference type="ARBA" id="ARBA00022448"/>
    </source>
</evidence>
<evidence type="ECO:0000256" key="4">
    <source>
        <dbReference type="ARBA" id="ARBA00022982"/>
    </source>
</evidence>
<keyword evidence="5 6" id="KW-0408">Iron</keyword>
<dbReference type="SUPFAM" id="SSF46626">
    <property type="entry name" value="Cytochrome c"/>
    <property type="match status" value="2"/>
</dbReference>
<proteinExistence type="predicted"/>
<sequence length="395" mass="41411">MSRCDSPRLGWRRGATLACLLLGVAGGAALSVPGLGTVQAAQAWPSGAAARDNKDNKNTRAARAQLGRTATAAEVKAWDIDVRPDFQGLPPGRGTVAQGQTVWDARCASCHGDFGESNAVFTPIAGGTTAADIASGRVAAMTGSQPYRTSLMKLSTVSTLWDYIHRAMPWDAPKSLTVDEVYAVTAYILNLGDIVPSDFTLSDANIGEVQRKLPNRNGMTTEHGLWPGRGKPDTRNTACMTNCAGKVEVSSLIPEYARGTHGDLAAQQRGFGPVRGVATGSPEDEAKDKPEGKAAAATVGNAAANPAATAAAQPLGAKLTGQYQCLACHAQDRKLVGPSFHEIAQRYKGKDAHGPLAQKIRSGGQGAWGPVPMPPQPQVPESDIQAMVKWILEAK</sequence>
<evidence type="ECO:0000313" key="10">
    <source>
        <dbReference type="Proteomes" id="UP000324324"/>
    </source>
</evidence>
<dbReference type="PRINTS" id="PR00606">
    <property type="entry name" value="CYTCHROMECID"/>
</dbReference>
<dbReference type="InterPro" id="IPR002324">
    <property type="entry name" value="Cyt_c_ID"/>
</dbReference>
<dbReference type="PANTHER" id="PTHR35008:SF8">
    <property type="entry name" value="ALCOHOL DEHYDROGENASE CYTOCHROME C SUBUNIT"/>
    <property type="match status" value="1"/>
</dbReference>
<name>A0A5M8BFE8_9BURK</name>
<keyword evidence="2 6" id="KW-0349">Heme</keyword>
<dbReference type="InterPro" id="IPR036909">
    <property type="entry name" value="Cyt_c-like_dom_sf"/>
</dbReference>
<feature type="binding site" description="covalent" evidence="6">
    <location>
        <position position="373"/>
    </location>
    <ligand>
        <name>heme c</name>
        <dbReference type="ChEBI" id="CHEBI:61717"/>
    </ligand>
</feature>
<organism evidence="9 10">
    <name type="scientific">Cupriavidus cauae</name>
    <dbReference type="NCBI Taxonomy" id="2608999"/>
    <lineage>
        <taxon>Bacteria</taxon>
        <taxon>Pseudomonadati</taxon>
        <taxon>Pseudomonadota</taxon>
        <taxon>Betaproteobacteria</taxon>
        <taxon>Burkholderiales</taxon>
        <taxon>Burkholderiaceae</taxon>
        <taxon>Cupriavidus</taxon>
    </lineage>
</organism>
<dbReference type="GO" id="GO:0020037">
    <property type="term" value="F:heme binding"/>
    <property type="evidence" value="ECO:0007669"/>
    <property type="project" value="InterPro"/>
</dbReference>
<accession>A0A5M8BFE8</accession>
<dbReference type="AlphaFoldDB" id="A0A5M8BFE8"/>
<comment type="PTM">
    <text evidence="6">Binds 1 heme c group covalently per subunit.</text>
</comment>
<dbReference type="InterPro" id="IPR051459">
    <property type="entry name" value="Cytochrome_c-type_DH"/>
</dbReference>
<feature type="domain" description="Cytochrome c" evidence="8">
    <location>
        <begin position="94"/>
        <end position="192"/>
    </location>
</feature>
<dbReference type="PANTHER" id="PTHR35008">
    <property type="entry name" value="BLL4482 PROTEIN-RELATED"/>
    <property type="match status" value="1"/>
</dbReference>
<dbReference type="Pfam" id="PF00034">
    <property type="entry name" value="Cytochrom_C"/>
    <property type="match status" value="1"/>
</dbReference>
<dbReference type="Proteomes" id="UP000324324">
    <property type="component" value="Unassembled WGS sequence"/>
</dbReference>
<evidence type="ECO:0000256" key="6">
    <source>
        <dbReference type="PIRSR" id="PIRSR602324-1"/>
    </source>
</evidence>
<gene>
    <name evidence="9" type="ORF">F1599_01675</name>
</gene>
<dbReference type="Pfam" id="PF13442">
    <property type="entry name" value="Cytochrome_CBB3"/>
    <property type="match status" value="1"/>
</dbReference>
<dbReference type="InterPro" id="IPR009056">
    <property type="entry name" value="Cyt_c-like_dom"/>
</dbReference>
<keyword evidence="3 6" id="KW-0479">Metal-binding</keyword>
<evidence type="ECO:0000256" key="5">
    <source>
        <dbReference type="ARBA" id="ARBA00023004"/>
    </source>
</evidence>
<dbReference type="GO" id="GO:0005506">
    <property type="term" value="F:iron ion binding"/>
    <property type="evidence" value="ECO:0007669"/>
    <property type="project" value="InterPro"/>
</dbReference>
<evidence type="ECO:0000256" key="2">
    <source>
        <dbReference type="ARBA" id="ARBA00022617"/>
    </source>
</evidence>
<dbReference type="PROSITE" id="PS51007">
    <property type="entry name" value="CYTC"/>
    <property type="match status" value="2"/>
</dbReference>
<comment type="caution">
    <text evidence="9">The sequence shown here is derived from an EMBL/GenBank/DDBJ whole genome shotgun (WGS) entry which is preliminary data.</text>
</comment>